<protein>
    <submittedName>
        <fullName evidence="1">Uncharacterized protein</fullName>
    </submittedName>
</protein>
<reference evidence="1" key="1">
    <citation type="submission" date="2022-02" db="EMBL/GenBank/DDBJ databases">
        <title>Plant Genome Project.</title>
        <authorList>
            <person name="Zhang R.-G."/>
        </authorList>
    </citation>
    <scope>NUCLEOTIDE SEQUENCE</scope>
    <source>
        <strain evidence="1">AT1</strain>
    </source>
</reference>
<organism evidence="1 2">
    <name type="scientific">Rhododendron molle</name>
    <name type="common">Chinese azalea</name>
    <name type="synonym">Azalea mollis</name>
    <dbReference type="NCBI Taxonomy" id="49168"/>
    <lineage>
        <taxon>Eukaryota</taxon>
        <taxon>Viridiplantae</taxon>
        <taxon>Streptophyta</taxon>
        <taxon>Embryophyta</taxon>
        <taxon>Tracheophyta</taxon>
        <taxon>Spermatophyta</taxon>
        <taxon>Magnoliopsida</taxon>
        <taxon>eudicotyledons</taxon>
        <taxon>Gunneridae</taxon>
        <taxon>Pentapetalae</taxon>
        <taxon>asterids</taxon>
        <taxon>Ericales</taxon>
        <taxon>Ericaceae</taxon>
        <taxon>Ericoideae</taxon>
        <taxon>Rhodoreae</taxon>
        <taxon>Rhododendron</taxon>
    </lineage>
</organism>
<evidence type="ECO:0000313" key="1">
    <source>
        <dbReference type="EMBL" id="KAI8546486.1"/>
    </source>
</evidence>
<keyword evidence="2" id="KW-1185">Reference proteome</keyword>
<accession>A0ACC0N0W4</accession>
<comment type="caution">
    <text evidence="1">The sequence shown here is derived from an EMBL/GenBank/DDBJ whole genome shotgun (WGS) entry which is preliminary data.</text>
</comment>
<dbReference type="EMBL" id="CM046394">
    <property type="protein sequence ID" value="KAI8546486.1"/>
    <property type="molecule type" value="Genomic_DNA"/>
</dbReference>
<proteinExistence type="predicted"/>
<evidence type="ECO:0000313" key="2">
    <source>
        <dbReference type="Proteomes" id="UP001062846"/>
    </source>
</evidence>
<dbReference type="Proteomes" id="UP001062846">
    <property type="component" value="Chromosome 7"/>
</dbReference>
<gene>
    <name evidence="1" type="ORF">RHMOL_Rhmol07G0121700</name>
</gene>
<sequence>MIAVLIGDGCFPVLVRWMRLSWLSSLVVFVCQSPNGACLESSAGRGVVISLCWSAAAASEDRDFWGRPLPAAGLYIWERSAWLNGEAGLRCFVRQWWPEWLGFGDWFGWAGPGLAGGIET</sequence>
<name>A0ACC0N0W4_RHOML</name>